<evidence type="ECO:0000259" key="1">
    <source>
        <dbReference type="PROSITE" id="PS50024"/>
    </source>
</evidence>
<dbReference type="InterPro" id="IPR053311">
    <property type="entry name" value="Mucosal_Integrity_Assoc"/>
</dbReference>
<dbReference type="InterPro" id="IPR036364">
    <property type="entry name" value="SEA_dom_sf"/>
</dbReference>
<name>A0A8J1MPA9_XENLA</name>
<protein>
    <submittedName>
        <fullName evidence="3">Uncharacterized protein LOC108711738 isoform X2</fullName>
    </submittedName>
</protein>
<dbReference type="SMART" id="SM00200">
    <property type="entry name" value="SEA"/>
    <property type="match status" value="1"/>
</dbReference>
<sequence>MTDRVPIDRVTVPVKVTLRILNRDFTPSLTDTTSVEYMEFEKQFRAEVLTVYSKIIGFKDIKIESLRAGSIIVDHNVIVEAENNGNITLTDLYNTIFQEVENALQKLQSNKCSEGAQAQTYICTYTLNATERYIKQSCTVELEPHWPFC</sequence>
<dbReference type="RefSeq" id="XP_041443258.1">
    <property type="nucleotide sequence ID" value="XM_041587324.1"/>
</dbReference>
<dbReference type="GeneID" id="108711738"/>
<dbReference type="Gene3D" id="3.30.70.960">
    <property type="entry name" value="SEA domain"/>
    <property type="match status" value="1"/>
</dbReference>
<dbReference type="PANTHER" id="PTHR37999">
    <property type="entry name" value="MUCIN-17"/>
    <property type="match status" value="1"/>
</dbReference>
<reference evidence="3" key="1">
    <citation type="submission" date="2025-08" db="UniProtKB">
        <authorList>
            <consortium name="RefSeq"/>
        </authorList>
    </citation>
    <scope>IDENTIFICATION</scope>
    <source>
        <strain evidence="3">J_2021</strain>
        <tissue evidence="3">Erythrocytes</tissue>
    </source>
</reference>
<accession>A0A8J1MPA9</accession>
<evidence type="ECO:0000313" key="2">
    <source>
        <dbReference type="Proteomes" id="UP000186698"/>
    </source>
</evidence>
<dbReference type="Pfam" id="PF01390">
    <property type="entry name" value="SEA"/>
    <property type="match status" value="1"/>
</dbReference>
<dbReference type="Proteomes" id="UP000186698">
    <property type="component" value="Chromosome 3L"/>
</dbReference>
<dbReference type="SUPFAM" id="SSF82671">
    <property type="entry name" value="SEA domain"/>
    <property type="match status" value="1"/>
</dbReference>
<dbReference type="PANTHER" id="PTHR37999:SF3">
    <property type="entry name" value="MUCIN-3B-LIKE"/>
    <property type="match status" value="1"/>
</dbReference>
<dbReference type="PROSITE" id="PS50024">
    <property type="entry name" value="SEA"/>
    <property type="match status" value="1"/>
</dbReference>
<evidence type="ECO:0000313" key="3">
    <source>
        <dbReference type="RefSeq" id="XP_041443258.1"/>
    </source>
</evidence>
<gene>
    <name evidence="3" type="primary">LOC108711738</name>
</gene>
<dbReference type="InterPro" id="IPR000082">
    <property type="entry name" value="SEA_dom"/>
</dbReference>
<organism evidence="2 3">
    <name type="scientific">Xenopus laevis</name>
    <name type="common">African clawed frog</name>
    <dbReference type="NCBI Taxonomy" id="8355"/>
    <lineage>
        <taxon>Eukaryota</taxon>
        <taxon>Metazoa</taxon>
        <taxon>Chordata</taxon>
        <taxon>Craniata</taxon>
        <taxon>Vertebrata</taxon>
        <taxon>Euteleostomi</taxon>
        <taxon>Amphibia</taxon>
        <taxon>Batrachia</taxon>
        <taxon>Anura</taxon>
        <taxon>Pipoidea</taxon>
        <taxon>Pipidae</taxon>
        <taxon>Xenopodinae</taxon>
        <taxon>Xenopus</taxon>
        <taxon>Xenopus</taxon>
    </lineage>
</organism>
<dbReference type="AlphaFoldDB" id="A0A8J1MPA9"/>
<feature type="domain" description="SEA" evidence="1">
    <location>
        <begin position="10"/>
        <end position="127"/>
    </location>
</feature>
<keyword evidence="2" id="KW-1185">Reference proteome</keyword>
<proteinExistence type="predicted"/>